<dbReference type="Proteomes" id="UP001141806">
    <property type="component" value="Unassembled WGS sequence"/>
</dbReference>
<organism evidence="2 3">
    <name type="scientific">Protea cynaroides</name>
    <dbReference type="NCBI Taxonomy" id="273540"/>
    <lineage>
        <taxon>Eukaryota</taxon>
        <taxon>Viridiplantae</taxon>
        <taxon>Streptophyta</taxon>
        <taxon>Embryophyta</taxon>
        <taxon>Tracheophyta</taxon>
        <taxon>Spermatophyta</taxon>
        <taxon>Magnoliopsida</taxon>
        <taxon>Proteales</taxon>
        <taxon>Proteaceae</taxon>
        <taxon>Protea</taxon>
    </lineage>
</organism>
<feature type="region of interest" description="Disordered" evidence="1">
    <location>
        <begin position="71"/>
        <end position="90"/>
    </location>
</feature>
<keyword evidence="3" id="KW-1185">Reference proteome</keyword>
<name>A0A9Q0QXX6_9MAGN</name>
<comment type="caution">
    <text evidence="2">The sequence shown here is derived from an EMBL/GenBank/DDBJ whole genome shotgun (WGS) entry which is preliminary data.</text>
</comment>
<evidence type="ECO:0000313" key="2">
    <source>
        <dbReference type="EMBL" id="KAJ4975807.1"/>
    </source>
</evidence>
<feature type="compositionally biased region" description="Acidic residues" evidence="1">
    <location>
        <begin position="71"/>
        <end position="81"/>
    </location>
</feature>
<dbReference type="AlphaFoldDB" id="A0A9Q0QXX6"/>
<protein>
    <submittedName>
        <fullName evidence="2">Uncharacterized protein</fullName>
    </submittedName>
</protein>
<proteinExistence type="predicted"/>
<evidence type="ECO:0000256" key="1">
    <source>
        <dbReference type="SAM" id="MobiDB-lite"/>
    </source>
</evidence>
<evidence type="ECO:0000313" key="3">
    <source>
        <dbReference type="Proteomes" id="UP001141806"/>
    </source>
</evidence>
<dbReference type="EMBL" id="JAMYWD010000003">
    <property type="protein sequence ID" value="KAJ4975807.1"/>
    <property type="molecule type" value="Genomic_DNA"/>
</dbReference>
<sequence length="156" mass="17150">MPEIKALHTTRSLLHISSNRFAKVNALMVIRGYGGGEVVVGLTPKGRIPPSEGGFMTDIPDCGWRDVEDGDGDEVYDDEDGGVVLDKGRKEGVDANGDGRLVVKQSTEMSLVDFHDIMNRYEHPSEKAAELTLVSMMKIPLQYKASKEPAFLGWEN</sequence>
<accession>A0A9Q0QXX6</accession>
<gene>
    <name evidence="2" type="ORF">NE237_000913</name>
</gene>
<reference evidence="2" key="1">
    <citation type="journal article" date="2023" name="Plant J.">
        <title>The genome of the king protea, Protea cynaroides.</title>
        <authorList>
            <person name="Chang J."/>
            <person name="Duong T.A."/>
            <person name="Schoeman C."/>
            <person name="Ma X."/>
            <person name="Roodt D."/>
            <person name="Barker N."/>
            <person name="Li Z."/>
            <person name="Van de Peer Y."/>
            <person name="Mizrachi E."/>
        </authorList>
    </citation>
    <scope>NUCLEOTIDE SEQUENCE</scope>
    <source>
        <tissue evidence="2">Young leaves</tissue>
    </source>
</reference>